<dbReference type="InterPro" id="IPR011335">
    <property type="entry name" value="Restrct_endonuc-II-like"/>
</dbReference>
<evidence type="ECO:0000313" key="4">
    <source>
        <dbReference type="EMBL" id="MEN0645534.1"/>
    </source>
</evidence>
<feature type="domain" description="Restriction endonuclease type IV Mrr" evidence="3">
    <location>
        <begin position="54"/>
        <end position="161"/>
    </location>
</feature>
<dbReference type="Gene3D" id="3.30.65.10">
    <property type="entry name" value="Bacterial Topoisomerase I, domain 1"/>
    <property type="match status" value="1"/>
</dbReference>
<dbReference type="Proteomes" id="UP001418796">
    <property type="component" value="Unassembled WGS sequence"/>
</dbReference>
<keyword evidence="5" id="KW-1185">Reference proteome</keyword>
<evidence type="ECO:0000313" key="5">
    <source>
        <dbReference type="Proteomes" id="UP001418796"/>
    </source>
</evidence>
<dbReference type="Gene3D" id="3.40.1350.10">
    <property type="match status" value="1"/>
</dbReference>
<gene>
    <name evidence="4" type="ORF">MKY91_20425</name>
</gene>
<keyword evidence="4" id="KW-0540">Nuclease</keyword>
<keyword evidence="1" id="KW-0812">Transmembrane</keyword>
<dbReference type="GO" id="GO:0004519">
    <property type="term" value="F:endonuclease activity"/>
    <property type="evidence" value="ECO:0007669"/>
    <property type="project" value="UniProtKB-KW"/>
</dbReference>
<keyword evidence="1" id="KW-0472">Membrane</keyword>
<protein>
    <submittedName>
        <fullName evidence="4">Restriction endonuclease</fullName>
        <ecNumber evidence="4">3.1.21.-</ecNumber>
    </submittedName>
</protein>
<proteinExistence type="predicted"/>
<dbReference type="InterPro" id="IPR052906">
    <property type="entry name" value="Type_IV_Methyl-Rstrct_Enzyme"/>
</dbReference>
<dbReference type="InterPro" id="IPR007560">
    <property type="entry name" value="Restrct_endonuc_IV_Mrr"/>
</dbReference>
<accession>A0ABU9VNX8</accession>
<keyword evidence="1" id="KW-1133">Transmembrane helix</keyword>
<keyword evidence="4" id="KW-0378">Hydrolase</keyword>
<dbReference type="InterPro" id="IPR013498">
    <property type="entry name" value="Topo_IA_Znf"/>
</dbReference>
<feature type="transmembrane region" description="Helical" evidence="1">
    <location>
        <begin position="13"/>
        <end position="35"/>
    </location>
</feature>
<feature type="domain" description="DNA topoisomerase type IA zn finger" evidence="2">
    <location>
        <begin position="189"/>
        <end position="225"/>
    </location>
</feature>
<dbReference type="PANTHER" id="PTHR30015">
    <property type="entry name" value="MRR RESTRICTION SYSTEM PROTEIN"/>
    <property type="match status" value="1"/>
</dbReference>
<evidence type="ECO:0000256" key="1">
    <source>
        <dbReference type="SAM" id="Phobius"/>
    </source>
</evidence>
<reference evidence="4 5" key="1">
    <citation type="submission" date="2024-03" db="EMBL/GenBank/DDBJ databases">
        <title>Bacilli Hybrid Assemblies.</title>
        <authorList>
            <person name="Kovac J."/>
        </authorList>
    </citation>
    <scope>NUCLEOTIDE SEQUENCE [LARGE SCALE GENOMIC DNA]</scope>
    <source>
        <strain evidence="4 5">FSL R7-0666</strain>
    </source>
</reference>
<name>A0ABU9VNX8_9BACI</name>
<keyword evidence="4" id="KW-0255">Endonuclease</keyword>
<comment type="caution">
    <text evidence="4">The sequence shown here is derived from an EMBL/GenBank/DDBJ whole genome shotgun (WGS) entry which is preliminary data.</text>
</comment>
<organism evidence="4 5">
    <name type="scientific">Alkalicoccobacillus gibsonii</name>
    <dbReference type="NCBI Taxonomy" id="79881"/>
    <lineage>
        <taxon>Bacteria</taxon>
        <taxon>Bacillati</taxon>
        <taxon>Bacillota</taxon>
        <taxon>Bacilli</taxon>
        <taxon>Bacillales</taxon>
        <taxon>Bacillaceae</taxon>
        <taxon>Alkalicoccobacillus</taxon>
    </lineage>
</organism>
<dbReference type="EC" id="3.1.21.-" evidence="4"/>
<sequence length="230" mass="25961">MTSPFGNLDETKMMAVVCSIIIVLLIGVLIQKLFLEVKRIQTRKLLLSSNILEIDRMDGFQFEKYLKALFEKQGLKVEKTKDRSDYGADLVMKDGSKKIVVQAKRYTKAVGIKAVQEVIGAVAYYQAQEAWVVTNSTYTKSAIDLAKKSGVKLIDRTELMTFVSSVDSEKESLNTIDRSKRTVEVAKGHKCKKCNAQMVVRHSERGSFYGCSQFPRCRYTKPIRKKGVAL</sequence>
<evidence type="ECO:0000259" key="2">
    <source>
        <dbReference type="Pfam" id="PF01396"/>
    </source>
</evidence>
<dbReference type="Pfam" id="PF04471">
    <property type="entry name" value="Mrr_cat"/>
    <property type="match status" value="1"/>
</dbReference>
<dbReference type="RefSeq" id="WP_343132250.1">
    <property type="nucleotide sequence ID" value="NZ_JBCITK010000002.1"/>
</dbReference>
<dbReference type="EMBL" id="JBCITK010000002">
    <property type="protein sequence ID" value="MEN0645534.1"/>
    <property type="molecule type" value="Genomic_DNA"/>
</dbReference>
<dbReference type="SUPFAM" id="SSF57783">
    <property type="entry name" value="Zinc beta-ribbon"/>
    <property type="match status" value="1"/>
</dbReference>
<dbReference type="InterPro" id="IPR011856">
    <property type="entry name" value="tRNA_endonuc-like_dom_sf"/>
</dbReference>
<dbReference type="GO" id="GO:0016787">
    <property type="term" value="F:hydrolase activity"/>
    <property type="evidence" value="ECO:0007669"/>
    <property type="project" value="UniProtKB-KW"/>
</dbReference>
<evidence type="ECO:0000259" key="3">
    <source>
        <dbReference type="Pfam" id="PF04471"/>
    </source>
</evidence>
<dbReference type="SUPFAM" id="SSF52980">
    <property type="entry name" value="Restriction endonuclease-like"/>
    <property type="match status" value="1"/>
</dbReference>
<dbReference type="PANTHER" id="PTHR30015:SF6">
    <property type="entry name" value="SLL1429 PROTEIN"/>
    <property type="match status" value="1"/>
</dbReference>
<dbReference type="Pfam" id="PF01396">
    <property type="entry name" value="Zn_ribbon_Top1"/>
    <property type="match status" value="1"/>
</dbReference>